<reference evidence="2 3" key="1">
    <citation type="submission" date="2019-06" db="EMBL/GenBank/DDBJ databases">
        <title>WGS assembly of Gossypium darwinii.</title>
        <authorList>
            <person name="Chen Z.J."/>
            <person name="Sreedasyam A."/>
            <person name="Ando A."/>
            <person name="Song Q."/>
            <person name="De L."/>
            <person name="Hulse-Kemp A."/>
            <person name="Ding M."/>
            <person name="Ye W."/>
            <person name="Kirkbride R."/>
            <person name="Jenkins J."/>
            <person name="Plott C."/>
            <person name="Lovell J."/>
            <person name="Lin Y.-M."/>
            <person name="Vaughn R."/>
            <person name="Liu B."/>
            <person name="Li W."/>
            <person name="Simpson S."/>
            <person name="Scheffler B."/>
            <person name="Saski C."/>
            <person name="Grover C."/>
            <person name="Hu G."/>
            <person name="Conover J."/>
            <person name="Carlson J."/>
            <person name="Shu S."/>
            <person name="Boston L."/>
            <person name="Williams M."/>
            <person name="Peterson D."/>
            <person name="Mcgee K."/>
            <person name="Jones D."/>
            <person name="Wendel J."/>
            <person name="Stelly D."/>
            <person name="Grimwood J."/>
            <person name="Schmutz J."/>
        </authorList>
    </citation>
    <scope>NUCLEOTIDE SEQUENCE [LARGE SCALE GENOMIC DNA]</scope>
    <source>
        <strain evidence="2">1808015.09</strain>
    </source>
</reference>
<dbReference type="InterPro" id="IPR008011">
    <property type="entry name" value="Complex1_LYR_dom"/>
</dbReference>
<sequence length="129" mass="14978">MGSQQAMEAFKVYRVLLKAVKNHIGKEEYKKHFSQYIAEQFRKNSKLSDPSLVAQRIKLANDYTYLLNSVHHHKFPERNECDLLPVLLLIWLDLLFSYNIAVDRSDEMKRLLGKSAASVGLKLPEVYQP</sequence>
<dbReference type="PANTHER" id="PTHR35763:SF1">
    <property type="entry name" value="OS11G0133900 PROTEIN"/>
    <property type="match status" value="1"/>
</dbReference>
<dbReference type="Pfam" id="PF05347">
    <property type="entry name" value="Complex1_LYR"/>
    <property type="match status" value="1"/>
</dbReference>
<name>A0A5D2DQH7_GOSDA</name>
<dbReference type="AlphaFoldDB" id="A0A5D2DQH7"/>
<feature type="domain" description="Complex 1 LYR protein" evidence="1">
    <location>
        <begin position="8"/>
        <end position="63"/>
    </location>
</feature>
<organism evidence="2 3">
    <name type="scientific">Gossypium darwinii</name>
    <name type="common">Darwin's cotton</name>
    <name type="synonym">Gossypium barbadense var. darwinii</name>
    <dbReference type="NCBI Taxonomy" id="34276"/>
    <lineage>
        <taxon>Eukaryota</taxon>
        <taxon>Viridiplantae</taxon>
        <taxon>Streptophyta</taxon>
        <taxon>Embryophyta</taxon>
        <taxon>Tracheophyta</taxon>
        <taxon>Spermatophyta</taxon>
        <taxon>Magnoliopsida</taxon>
        <taxon>eudicotyledons</taxon>
        <taxon>Gunneridae</taxon>
        <taxon>Pentapetalae</taxon>
        <taxon>rosids</taxon>
        <taxon>malvids</taxon>
        <taxon>Malvales</taxon>
        <taxon>Malvaceae</taxon>
        <taxon>Malvoideae</taxon>
        <taxon>Gossypium</taxon>
    </lineage>
</organism>
<protein>
    <recommendedName>
        <fullName evidence="1">Complex 1 LYR protein domain-containing protein</fullName>
    </recommendedName>
</protein>
<dbReference type="Proteomes" id="UP000323506">
    <property type="component" value="Chromosome D01"/>
</dbReference>
<dbReference type="EMBL" id="CM017701">
    <property type="protein sequence ID" value="TYG83258.1"/>
    <property type="molecule type" value="Genomic_DNA"/>
</dbReference>
<keyword evidence="3" id="KW-1185">Reference proteome</keyword>
<dbReference type="PANTHER" id="PTHR35763">
    <property type="entry name" value="COMPLEX 1 LYR-LIKE PROTEIN"/>
    <property type="match status" value="1"/>
</dbReference>
<gene>
    <name evidence="2" type="ORF">ES288_D01G154000v1</name>
</gene>
<evidence type="ECO:0000313" key="2">
    <source>
        <dbReference type="EMBL" id="TYG83258.1"/>
    </source>
</evidence>
<proteinExistence type="predicted"/>
<evidence type="ECO:0000313" key="3">
    <source>
        <dbReference type="Proteomes" id="UP000323506"/>
    </source>
</evidence>
<accession>A0A5D2DQH7</accession>
<evidence type="ECO:0000259" key="1">
    <source>
        <dbReference type="Pfam" id="PF05347"/>
    </source>
</evidence>